<sequence>MTDISILMSCRRENIYTNTLSVILWI</sequence>
<organism evidence="1">
    <name type="scientific">uncultured Pleomorphomonas sp</name>
    <dbReference type="NCBI Taxonomy" id="442121"/>
    <lineage>
        <taxon>Bacteria</taxon>
        <taxon>Pseudomonadati</taxon>
        <taxon>Pseudomonadota</taxon>
        <taxon>Alphaproteobacteria</taxon>
        <taxon>Hyphomicrobiales</taxon>
        <taxon>Pleomorphomonadaceae</taxon>
        <taxon>Pleomorphomonas</taxon>
        <taxon>environmental samples</taxon>
    </lineage>
</organism>
<evidence type="ECO:0000313" key="1">
    <source>
        <dbReference type="EMBL" id="SCM79519.1"/>
    </source>
</evidence>
<accession>A0A212LQ21</accession>
<name>A0A212LQ21_9HYPH</name>
<protein>
    <submittedName>
        <fullName evidence="1">Uncharacterized protein</fullName>
    </submittedName>
</protein>
<gene>
    <name evidence="1" type="ORF">KL86PLE_90463</name>
</gene>
<dbReference type="EMBL" id="FMJD01000013">
    <property type="protein sequence ID" value="SCM79519.1"/>
    <property type="molecule type" value="Genomic_DNA"/>
</dbReference>
<reference evidence="1" key="1">
    <citation type="submission" date="2016-08" db="EMBL/GenBank/DDBJ databases">
        <authorList>
            <person name="Seilhamer J.J."/>
        </authorList>
    </citation>
    <scope>NUCLEOTIDE SEQUENCE</scope>
    <source>
        <strain evidence="1">86</strain>
    </source>
</reference>
<dbReference type="AlphaFoldDB" id="A0A212LQ21"/>
<proteinExistence type="predicted"/>